<proteinExistence type="predicted"/>
<dbReference type="RefSeq" id="WP_231060358.1">
    <property type="nucleotide sequence ID" value="NZ_JAJNOC010000010.1"/>
</dbReference>
<gene>
    <name evidence="2" type="ORF">LQ564_22540</name>
</gene>
<reference evidence="2" key="1">
    <citation type="submission" date="2021-11" db="EMBL/GenBank/DDBJ databases">
        <title>The complete genome of Massilia sp sp. G4R7.</title>
        <authorList>
            <person name="Liu L."/>
            <person name="Yue J."/>
            <person name="Yuan J."/>
            <person name="Yang F."/>
            <person name="Li L."/>
        </authorList>
    </citation>
    <scope>NUCLEOTIDE SEQUENCE</scope>
    <source>
        <strain evidence="2">G4R7</strain>
    </source>
</reference>
<dbReference type="Pfam" id="PF00583">
    <property type="entry name" value="Acetyltransf_1"/>
    <property type="match status" value="1"/>
</dbReference>
<dbReference type="Gene3D" id="3.40.630.30">
    <property type="match status" value="1"/>
</dbReference>
<sequence length="179" mass="19129">MRFRFMRHEYLTHLRAMGADDLEAMLAVQAACYPPSMQEPADIVLARLDTAPGSCLVAVDGAGVCGYLFAYPSLLGMVTPLGAAFDPAREPDTLYLHDLAIAPRAHGRGLARALVSKLLSQNHGQGIAASSLVSVQDTAAFWTALGYCEVALDCPQARAALATYPGTARYMTRTLATRV</sequence>
<dbReference type="PROSITE" id="PS51186">
    <property type="entry name" value="GNAT"/>
    <property type="match status" value="1"/>
</dbReference>
<dbReference type="Proteomes" id="UP001179361">
    <property type="component" value="Unassembled WGS sequence"/>
</dbReference>
<dbReference type="InterPro" id="IPR000182">
    <property type="entry name" value="GNAT_dom"/>
</dbReference>
<comment type="caution">
    <text evidence="2">The sequence shown here is derived from an EMBL/GenBank/DDBJ whole genome shotgun (WGS) entry which is preliminary data.</text>
</comment>
<name>A0ABS8QBW1_9BURK</name>
<dbReference type="EMBL" id="JAJNOC010000010">
    <property type="protein sequence ID" value="MCD2519084.1"/>
    <property type="molecule type" value="Genomic_DNA"/>
</dbReference>
<organism evidence="2 3">
    <name type="scientific">Massilia phyllostachyos</name>
    <dbReference type="NCBI Taxonomy" id="2898585"/>
    <lineage>
        <taxon>Bacteria</taxon>
        <taxon>Pseudomonadati</taxon>
        <taxon>Pseudomonadota</taxon>
        <taxon>Betaproteobacteria</taxon>
        <taxon>Burkholderiales</taxon>
        <taxon>Oxalobacteraceae</taxon>
        <taxon>Telluria group</taxon>
        <taxon>Massilia</taxon>
    </lineage>
</organism>
<keyword evidence="3" id="KW-1185">Reference proteome</keyword>
<evidence type="ECO:0000313" key="2">
    <source>
        <dbReference type="EMBL" id="MCD2519084.1"/>
    </source>
</evidence>
<feature type="domain" description="N-acetyltransferase" evidence="1">
    <location>
        <begin position="12"/>
        <end position="176"/>
    </location>
</feature>
<dbReference type="CDD" id="cd04301">
    <property type="entry name" value="NAT_SF"/>
    <property type="match status" value="1"/>
</dbReference>
<dbReference type="InterPro" id="IPR016181">
    <property type="entry name" value="Acyl_CoA_acyltransferase"/>
</dbReference>
<evidence type="ECO:0000259" key="1">
    <source>
        <dbReference type="PROSITE" id="PS51186"/>
    </source>
</evidence>
<accession>A0ABS8QBW1</accession>
<dbReference type="SUPFAM" id="SSF55729">
    <property type="entry name" value="Acyl-CoA N-acyltransferases (Nat)"/>
    <property type="match status" value="1"/>
</dbReference>
<protein>
    <submittedName>
        <fullName evidence="2">GNAT family N-acetyltransferase</fullName>
    </submittedName>
</protein>
<evidence type="ECO:0000313" key="3">
    <source>
        <dbReference type="Proteomes" id="UP001179361"/>
    </source>
</evidence>